<feature type="transmembrane region" description="Helical" evidence="6">
    <location>
        <begin position="43"/>
        <end position="66"/>
    </location>
</feature>
<feature type="transmembrane region" description="Helical" evidence="6">
    <location>
        <begin position="248"/>
        <end position="270"/>
    </location>
</feature>
<keyword evidence="3 6" id="KW-0812">Transmembrane</keyword>
<keyword evidence="4 6" id="KW-1133">Transmembrane helix</keyword>
<dbReference type="PANTHER" id="PTHR30250">
    <property type="entry name" value="PST FAMILY PREDICTED COLANIC ACID TRANSPORTER"/>
    <property type="match status" value="1"/>
</dbReference>
<dbReference type="KEGG" id="als:DJ013_17360"/>
<evidence type="ECO:0000313" key="7">
    <source>
        <dbReference type="EMBL" id="AWV99843.1"/>
    </source>
</evidence>
<feature type="transmembrane region" description="Helical" evidence="6">
    <location>
        <begin position="216"/>
        <end position="236"/>
    </location>
</feature>
<comment type="subcellular location">
    <subcellularLocation>
        <location evidence="1">Cell membrane</location>
        <topology evidence="1">Multi-pass membrane protein</topology>
    </subcellularLocation>
</comment>
<feature type="transmembrane region" description="Helical" evidence="6">
    <location>
        <begin position="417"/>
        <end position="446"/>
    </location>
</feature>
<evidence type="ECO:0008006" key="9">
    <source>
        <dbReference type="Google" id="ProtNLM"/>
    </source>
</evidence>
<dbReference type="AlphaFoldDB" id="A0A2Z4GGC2"/>
<dbReference type="EMBL" id="CP029480">
    <property type="protein sequence ID" value="AWV99843.1"/>
    <property type="molecule type" value="Genomic_DNA"/>
</dbReference>
<sequence>MKVLKGISGSNVAYVLSSQGITIIVNLIMTIGVAKVLGINDFGYWQLFLLYVSYTGFFHLGIFDGVYLRYGGKRMADLDLLEVRSVFWSATSIQLLLLLLTYLIFLKTNFLNEGLVVPVLITAFLTNTQFFLYFVLLATNNISKYSKAILVEKGFFILAIFFYFFNDGKNFQVLIYIYGIGKILSISTLMNFFSFLFNRLVSFPQNLLLKIFQTGVLLMLANVTGAFILGIPRLFIEDRWGIEVFGKVSLAFSTIFFFIVLFSQLSLILFPVLRNKNFFQQKESFLKLRDVLSRTLMLFFILYFPLSSLLSFFMPTYEYSFVIFYYLLPIVIFDGLNQILYLSYFKTLNLQKKLLGINIIVVLFQILLIYTSFYFFENVILILLITVLSILLRSYLCELTLSKLFKISSSGSFIFEVIYSFLLISLHILGVEMIFIVLIAFFAILIHYKFRGLLLFVRVYEK</sequence>
<reference evidence="7 8" key="1">
    <citation type="submission" date="2018-05" db="EMBL/GenBank/DDBJ databases">
        <title>Complete genome sequence of Arcticibacterium luteifluviistationis SM1504T, a cytophagaceae bacterium isolated from Arctic surface seawater.</title>
        <authorList>
            <person name="Li Y."/>
            <person name="Qin Q.-L."/>
        </authorList>
    </citation>
    <scope>NUCLEOTIDE SEQUENCE [LARGE SCALE GENOMIC DNA]</scope>
    <source>
        <strain evidence="7 8">SM1504</strain>
    </source>
</reference>
<dbReference type="OrthoDB" id="385011at2"/>
<organism evidence="7 8">
    <name type="scientific">Arcticibacterium luteifluviistationis</name>
    <dbReference type="NCBI Taxonomy" id="1784714"/>
    <lineage>
        <taxon>Bacteria</taxon>
        <taxon>Pseudomonadati</taxon>
        <taxon>Bacteroidota</taxon>
        <taxon>Cytophagia</taxon>
        <taxon>Cytophagales</taxon>
        <taxon>Leadbetterellaceae</taxon>
        <taxon>Arcticibacterium</taxon>
    </lineage>
</organism>
<accession>A0A2Z4GGC2</accession>
<feature type="transmembrane region" description="Helical" evidence="6">
    <location>
        <begin position="379"/>
        <end position="396"/>
    </location>
</feature>
<feature type="transmembrane region" description="Helical" evidence="6">
    <location>
        <begin position="86"/>
        <end position="105"/>
    </location>
</feature>
<evidence type="ECO:0000256" key="1">
    <source>
        <dbReference type="ARBA" id="ARBA00004651"/>
    </source>
</evidence>
<feature type="transmembrane region" description="Helical" evidence="6">
    <location>
        <begin position="148"/>
        <end position="165"/>
    </location>
</feature>
<dbReference type="InterPro" id="IPR050833">
    <property type="entry name" value="Poly_Biosynth_Transport"/>
</dbReference>
<proteinExistence type="predicted"/>
<dbReference type="GO" id="GO:0005886">
    <property type="term" value="C:plasma membrane"/>
    <property type="evidence" value="ECO:0007669"/>
    <property type="project" value="UniProtKB-SubCell"/>
</dbReference>
<feature type="transmembrane region" description="Helical" evidence="6">
    <location>
        <begin position="171"/>
        <end position="196"/>
    </location>
</feature>
<evidence type="ECO:0000256" key="3">
    <source>
        <dbReference type="ARBA" id="ARBA00022692"/>
    </source>
</evidence>
<evidence type="ECO:0000256" key="4">
    <source>
        <dbReference type="ARBA" id="ARBA00022989"/>
    </source>
</evidence>
<feature type="transmembrane region" description="Helical" evidence="6">
    <location>
        <begin position="291"/>
        <end position="313"/>
    </location>
</feature>
<dbReference type="RefSeq" id="WP_111373211.1">
    <property type="nucleotide sequence ID" value="NZ_CP029480.1"/>
</dbReference>
<evidence type="ECO:0000256" key="2">
    <source>
        <dbReference type="ARBA" id="ARBA00022475"/>
    </source>
</evidence>
<evidence type="ECO:0000313" key="8">
    <source>
        <dbReference type="Proteomes" id="UP000249873"/>
    </source>
</evidence>
<name>A0A2Z4GGC2_9BACT</name>
<feature type="transmembrane region" description="Helical" evidence="6">
    <location>
        <begin position="319"/>
        <end position="342"/>
    </location>
</feature>
<dbReference type="PANTHER" id="PTHR30250:SF11">
    <property type="entry name" value="O-ANTIGEN TRANSPORTER-RELATED"/>
    <property type="match status" value="1"/>
</dbReference>
<evidence type="ECO:0000256" key="5">
    <source>
        <dbReference type="ARBA" id="ARBA00023136"/>
    </source>
</evidence>
<feature type="transmembrane region" description="Helical" evidence="6">
    <location>
        <begin position="117"/>
        <end position="136"/>
    </location>
</feature>
<feature type="transmembrane region" description="Helical" evidence="6">
    <location>
        <begin position="354"/>
        <end position="373"/>
    </location>
</feature>
<keyword evidence="8" id="KW-1185">Reference proteome</keyword>
<protein>
    <recommendedName>
        <fullName evidence="9">Polysaccharide biosynthesis protein</fullName>
    </recommendedName>
</protein>
<evidence type="ECO:0000256" key="6">
    <source>
        <dbReference type="SAM" id="Phobius"/>
    </source>
</evidence>
<keyword evidence="5 6" id="KW-0472">Membrane</keyword>
<gene>
    <name evidence="7" type="ORF">DJ013_17360</name>
</gene>
<feature type="transmembrane region" description="Helical" evidence="6">
    <location>
        <begin position="12"/>
        <end position="37"/>
    </location>
</feature>
<dbReference type="Proteomes" id="UP000249873">
    <property type="component" value="Chromosome"/>
</dbReference>
<keyword evidence="2" id="KW-1003">Cell membrane</keyword>